<dbReference type="Pfam" id="PF00271">
    <property type="entry name" value="Helicase_C"/>
    <property type="match status" value="1"/>
</dbReference>
<gene>
    <name evidence="11" type="ORF">UT34_C0002G0289</name>
</gene>
<dbReference type="STRING" id="1619100.UT34_C0002G0289"/>
<dbReference type="GO" id="GO:0003676">
    <property type="term" value="F:nucleic acid binding"/>
    <property type="evidence" value="ECO:0007669"/>
    <property type="project" value="InterPro"/>
</dbReference>
<dbReference type="PROSITE" id="PS51195">
    <property type="entry name" value="Q_MOTIF"/>
    <property type="match status" value="1"/>
</dbReference>
<comment type="caution">
    <text evidence="11">The sequence shown here is derived from an EMBL/GenBank/DDBJ whole genome shotgun (WGS) entry which is preliminary data.</text>
</comment>
<keyword evidence="1" id="KW-0547">Nucleotide-binding</keyword>
<dbReference type="Pfam" id="PF00270">
    <property type="entry name" value="DEAD"/>
    <property type="match status" value="1"/>
</dbReference>
<protein>
    <submittedName>
        <fullName evidence="11">DNA/RNA helicase, superfamily II</fullName>
    </submittedName>
</protein>
<evidence type="ECO:0000313" key="12">
    <source>
        <dbReference type="Proteomes" id="UP000034799"/>
    </source>
</evidence>
<feature type="region of interest" description="Disordered" evidence="7">
    <location>
        <begin position="1"/>
        <end position="32"/>
    </location>
</feature>
<evidence type="ECO:0000256" key="5">
    <source>
        <dbReference type="ARBA" id="ARBA00038437"/>
    </source>
</evidence>
<proteinExistence type="inferred from homology"/>
<dbReference type="InterPro" id="IPR044742">
    <property type="entry name" value="DEAD/DEAH_RhlB"/>
</dbReference>
<dbReference type="PATRIC" id="fig|1619100.3.peg.840"/>
<evidence type="ECO:0000256" key="7">
    <source>
        <dbReference type="SAM" id="MobiDB-lite"/>
    </source>
</evidence>
<dbReference type="CDD" id="cd18787">
    <property type="entry name" value="SF2_C_DEAD"/>
    <property type="match status" value="1"/>
</dbReference>
<feature type="domain" description="Helicase C-terminal" evidence="9">
    <location>
        <begin position="288"/>
        <end position="406"/>
    </location>
</feature>
<keyword evidence="2" id="KW-0378">Hydrolase</keyword>
<feature type="domain" description="Helicase ATP-binding" evidence="8">
    <location>
        <begin position="91"/>
        <end position="260"/>
    </location>
</feature>
<evidence type="ECO:0000313" key="11">
    <source>
        <dbReference type="EMBL" id="KKR05782.1"/>
    </source>
</evidence>
<name>A0A0G0QVY2_9BACT</name>
<dbReference type="PROSITE" id="PS51194">
    <property type="entry name" value="HELICASE_CTER"/>
    <property type="match status" value="1"/>
</dbReference>
<comment type="similarity">
    <text evidence="5">Belongs to the DEAD box helicase family.</text>
</comment>
<dbReference type="PROSITE" id="PS51192">
    <property type="entry name" value="HELICASE_ATP_BIND_1"/>
    <property type="match status" value="1"/>
</dbReference>
<dbReference type="AlphaFoldDB" id="A0A0G0QVY2"/>
<dbReference type="SMART" id="SM00490">
    <property type="entry name" value="HELICc"/>
    <property type="match status" value="1"/>
</dbReference>
<evidence type="ECO:0000259" key="9">
    <source>
        <dbReference type="PROSITE" id="PS51194"/>
    </source>
</evidence>
<dbReference type="InterPro" id="IPR050079">
    <property type="entry name" value="DEAD_box_RNA_helicase"/>
</dbReference>
<feature type="compositionally biased region" description="Low complexity" evidence="7">
    <location>
        <begin position="1"/>
        <end position="20"/>
    </location>
</feature>
<keyword evidence="3 11" id="KW-0347">Helicase</keyword>
<dbReference type="CDD" id="cd00268">
    <property type="entry name" value="DEADc"/>
    <property type="match status" value="1"/>
</dbReference>
<keyword evidence="4" id="KW-0067">ATP-binding</keyword>
<evidence type="ECO:0000256" key="4">
    <source>
        <dbReference type="ARBA" id="ARBA00022840"/>
    </source>
</evidence>
<accession>A0A0G0QVY2</accession>
<dbReference type="GO" id="GO:0005829">
    <property type="term" value="C:cytosol"/>
    <property type="evidence" value="ECO:0007669"/>
    <property type="project" value="TreeGrafter"/>
</dbReference>
<evidence type="ECO:0000259" key="8">
    <source>
        <dbReference type="PROSITE" id="PS51192"/>
    </source>
</evidence>
<feature type="short sequence motif" description="Q motif" evidence="6">
    <location>
        <begin position="60"/>
        <end position="88"/>
    </location>
</feature>
<dbReference type="GO" id="GO:0016787">
    <property type="term" value="F:hydrolase activity"/>
    <property type="evidence" value="ECO:0007669"/>
    <property type="project" value="UniProtKB-KW"/>
</dbReference>
<dbReference type="PANTHER" id="PTHR47959">
    <property type="entry name" value="ATP-DEPENDENT RNA HELICASE RHLE-RELATED"/>
    <property type="match status" value="1"/>
</dbReference>
<evidence type="ECO:0000256" key="1">
    <source>
        <dbReference type="ARBA" id="ARBA00022741"/>
    </source>
</evidence>
<evidence type="ECO:0000256" key="3">
    <source>
        <dbReference type="ARBA" id="ARBA00022806"/>
    </source>
</evidence>
<dbReference type="Proteomes" id="UP000034799">
    <property type="component" value="Unassembled WGS sequence"/>
</dbReference>
<dbReference type="InterPro" id="IPR001650">
    <property type="entry name" value="Helicase_C-like"/>
</dbReference>
<organism evidence="11 12">
    <name type="scientific">candidate division WS6 bacterium GW2011_GWF2_39_15</name>
    <dbReference type="NCBI Taxonomy" id="1619100"/>
    <lineage>
        <taxon>Bacteria</taxon>
        <taxon>Candidatus Dojkabacteria</taxon>
    </lineage>
</organism>
<dbReference type="PANTHER" id="PTHR47959:SF13">
    <property type="entry name" value="ATP-DEPENDENT RNA HELICASE RHLE"/>
    <property type="match status" value="1"/>
</dbReference>
<dbReference type="Gene3D" id="3.40.50.300">
    <property type="entry name" value="P-loop containing nucleotide triphosphate hydrolases"/>
    <property type="match status" value="2"/>
</dbReference>
<evidence type="ECO:0000259" key="10">
    <source>
        <dbReference type="PROSITE" id="PS51195"/>
    </source>
</evidence>
<dbReference type="InterPro" id="IPR014001">
    <property type="entry name" value="Helicase_ATP-bd"/>
</dbReference>
<dbReference type="GO" id="GO:0003724">
    <property type="term" value="F:RNA helicase activity"/>
    <property type="evidence" value="ECO:0007669"/>
    <property type="project" value="InterPro"/>
</dbReference>
<sequence>MGNFGNRGYRGGFRSRNSNRTSYPSKYGNRGRGRGQYIDESLFIKHATKAVVVEEYKPTFKYEDLKIHPQLKGNILKKGFTLPTPIQDKAIPHILQGKDFVGIANTGTGKTAAFLIPLLEKVLNDRQNKVLIIAPTRELAEQTNEELYILTRELRIYSVECIGGASLYRQTDNIRRGYHFIIGTPGRLKDLLDKGILDFSQFSSVVLDEVDRMLDMGFIDDIKYLIARLPKERQSLFFSATTEPKVEQIMKMILKPDFVKISVKTGDTAENVDQDVIRVRDNGEKFAKLTDLLKTPEFKKVLIFVNTKRGVDKLARDLRGLKFRVESIHGDKRQRERQRAIDNFKYEDADMLIATDVAARGLDISGISHVINYDQPMTYDDYVHRIGRTGRADKKGVALTFVEKRY</sequence>
<dbReference type="SUPFAM" id="SSF52540">
    <property type="entry name" value="P-loop containing nucleoside triphosphate hydrolases"/>
    <property type="match status" value="1"/>
</dbReference>
<dbReference type="EMBL" id="LBWK01000002">
    <property type="protein sequence ID" value="KKR05782.1"/>
    <property type="molecule type" value="Genomic_DNA"/>
</dbReference>
<dbReference type="InterPro" id="IPR011545">
    <property type="entry name" value="DEAD/DEAH_box_helicase_dom"/>
</dbReference>
<reference evidence="11 12" key="1">
    <citation type="journal article" date="2015" name="Nature">
        <title>rRNA introns, odd ribosomes, and small enigmatic genomes across a large radiation of phyla.</title>
        <authorList>
            <person name="Brown C.T."/>
            <person name="Hug L.A."/>
            <person name="Thomas B.C."/>
            <person name="Sharon I."/>
            <person name="Castelle C.J."/>
            <person name="Singh A."/>
            <person name="Wilkins M.J."/>
            <person name="Williams K.H."/>
            <person name="Banfield J.F."/>
        </authorList>
    </citation>
    <scope>NUCLEOTIDE SEQUENCE [LARGE SCALE GENOMIC DNA]</scope>
</reference>
<dbReference type="InterPro" id="IPR014014">
    <property type="entry name" value="RNA_helicase_DEAD_Q_motif"/>
</dbReference>
<evidence type="ECO:0000256" key="2">
    <source>
        <dbReference type="ARBA" id="ARBA00022801"/>
    </source>
</evidence>
<feature type="domain" description="DEAD-box RNA helicase Q" evidence="10">
    <location>
        <begin position="60"/>
        <end position="88"/>
    </location>
</feature>
<dbReference type="GO" id="GO:0005524">
    <property type="term" value="F:ATP binding"/>
    <property type="evidence" value="ECO:0007669"/>
    <property type="project" value="UniProtKB-KW"/>
</dbReference>
<dbReference type="InterPro" id="IPR027417">
    <property type="entry name" value="P-loop_NTPase"/>
</dbReference>
<dbReference type="SMART" id="SM00487">
    <property type="entry name" value="DEXDc"/>
    <property type="match status" value="1"/>
</dbReference>
<evidence type="ECO:0000256" key="6">
    <source>
        <dbReference type="PROSITE-ProRule" id="PRU00552"/>
    </source>
</evidence>